<gene>
    <name evidence="2" type="ORF">HNP81_000039</name>
</gene>
<evidence type="ECO:0000313" key="3">
    <source>
        <dbReference type="Proteomes" id="UP000626697"/>
    </source>
</evidence>
<protein>
    <submittedName>
        <fullName evidence="2">Type III secretory pathway component EscU</fullName>
    </submittedName>
</protein>
<dbReference type="EMBL" id="JACJHX010000001">
    <property type="protein sequence ID" value="MBA9024757.1"/>
    <property type="molecule type" value="Genomic_DNA"/>
</dbReference>
<proteinExistence type="predicted"/>
<dbReference type="Proteomes" id="UP000626697">
    <property type="component" value="Unassembled WGS sequence"/>
</dbReference>
<reference evidence="2 3" key="1">
    <citation type="submission" date="2020-08" db="EMBL/GenBank/DDBJ databases">
        <title>Genomic Encyclopedia of Type Strains, Phase IV (KMG-IV): sequencing the most valuable type-strain genomes for metagenomic binning, comparative biology and taxonomic classification.</title>
        <authorList>
            <person name="Goeker M."/>
        </authorList>
    </citation>
    <scope>NUCLEOTIDE SEQUENCE [LARGE SCALE GENOMIC DNA]</scope>
    <source>
        <strain evidence="2 3">DSM 105481</strain>
    </source>
</reference>
<feature type="compositionally biased region" description="Basic and acidic residues" evidence="1">
    <location>
        <begin position="17"/>
        <end position="37"/>
    </location>
</feature>
<accession>A0ABR6CI81</accession>
<evidence type="ECO:0000313" key="2">
    <source>
        <dbReference type="EMBL" id="MBA9024757.1"/>
    </source>
</evidence>
<evidence type="ECO:0000256" key="1">
    <source>
        <dbReference type="SAM" id="MobiDB-lite"/>
    </source>
</evidence>
<sequence>MSLDDVKEEEGQVQGEPELKDEGPFKAEFEREDLLDS</sequence>
<comment type="caution">
    <text evidence="2">The sequence shown here is derived from an EMBL/GenBank/DDBJ whole genome shotgun (WGS) entry which is preliminary data.</text>
</comment>
<keyword evidence="3" id="KW-1185">Reference proteome</keyword>
<name>A0ABR6CI81_9BACI</name>
<feature type="region of interest" description="Disordered" evidence="1">
    <location>
        <begin position="1"/>
        <end position="37"/>
    </location>
</feature>
<organism evidence="2 3">
    <name type="scientific">Peribacillus huizhouensis</name>
    <dbReference type="NCBI Taxonomy" id="1501239"/>
    <lineage>
        <taxon>Bacteria</taxon>
        <taxon>Bacillati</taxon>
        <taxon>Bacillota</taxon>
        <taxon>Bacilli</taxon>
        <taxon>Bacillales</taxon>
        <taxon>Bacillaceae</taxon>
        <taxon>Peribacillus</taxon>
    </lineage>
</organism>